<reference evidence="2 3" key="2">
    <citation type="submission" date="2018-11" db="EMBL/GenBank/DDBJ databases">
        <authorList>
            <consortium name="Pathogen Informatics"/>
        </authorList>
    </citation>
    <scope>NUCLEOTIDE SEQUENCE [LARGE SCALE GENOMIC DNA]</scope>
</reference>
<protein>
    <submittedName>
        <fullName evidence="2 4">Uncharacterized protein</fullName>
    </submittedName>
</protein>
<feature type="signal peptide" evidence="1">
    <location>
        <begin position="1"/>
        <end position="20"/>
    </location>
</feature>
<proteinExistence type="predicted"/>
<feature type="chain" id="PRO_5043131709" evidence="1">
    <location>
        <begin position="21"/>
        <end position="328"/>
    </location>
</feature>
<keyword evidence="1" id="KW-0732">Signal</keyword>
<accession>A0A0R3T6X1</accession>
<dbReference type="EMBL" id="UZAE01001478">
    <property type="protein sequence ID" value="VDN98667.1"/>
    <property type="molecule type" value="Genomic_DNA"/>
</dbReference>
<reference evidence="4" key="1">
    <citation type="submission" date="2017-02" db="UniProtKB">
        <authorList>
            <consortium name="WormBaseParasite"/>
        </authorList>
    </citation>
    <scope>IDENTIFICATION</scope>
</reference>
<gene>
    <name evidence="2" type="ORF">HNAJ_LOCUS2808</name>
</gene>
<name>A0A0R3T6X1_RODNA</name>
<evidence type="ECO:0000256" key="1">
    <source>
        <dbReference type="SAM" id="SignalP"/>
    </source>
</evidence>
<evidence type="ECO:0000313" key="3">
    <source>
        <dbReference type="Proteomes" id="UP000278807"/>
    </source>
</evidence>
<keyword evidence="3" id="KW-1185">Reference proteome</keyword>
<dbReference type="OrthoDB" id="6247131at2759"/>
<organism evidence="4">
    <name type="scientific">Rodentolepis nana</name>
    <name type="common">Dwarf tapeworm</name>
    <name type="synonym">Hymenolepis nana</name>
    <dbReference type="NCBI Taxonomy" id="102285"/>
    <lineage>
        <taxon>Eukaryota</taxon>
        <taxon>Metazoa</taxon>
        <taxon>Spiralia</taxon>
        <taxon>Lophotrochozoa</taxon>
        <taxon>Platyhelminthes</taxon>
        <taxon>Cestoda</taxon>
        <taxon>Eucestoda</taxon>
        <taxon>Cyclophyllidea</taxon>
        <taxon>Hymenolepididae</taxon>
        <taxon>Rodentolepis</taxon>
    </lineage>
</organism>
<dbReference type="AlphaFoldDB" id="A0A0R3T6X1"/>
<sequence length="328" mass="37253">MDSKLCSMLCFALFLWGTFATPVNRTQLKSMSPDITPAGFYYYPNQFQFGEIPSYGSMPGDVVYQQAVHNYHFGSYVPLPPMEPVWYPPQSQFPLYFPQPPVGLIFRPKMTKEEEFYKNDPTDRMDPAVHYAILKYMPTIPVELANTLYDMEPNYVKYILSRHQYLPQLLMSMDSTTLNYVLLIGDLGGEIAQFGVEDVNNLFHKMDSPCAYILIQKNDVRQAIIAKAPHLASCRAAPIHSEINTPKSKPTTAKPVSAMSILKLANQRKLKSVRSALPTFDQEVEGLVRKYGDVFSVNADKLNAEGVKQILLENCSHEPLFKILFDLF</sequence>
<dbReference type="WBParaSite" id="HNAJ_0000280901-mRNA-1">
    <property type="protein sequence ID" value="HNAJ_0000280901-mRNA-1"/>
    <property type="gene ID" value="HNAJ_0000280901"/>
</dbReference>
<evidence type="ECO:0000313" key="4">
    <source>
        <dbReference type="WBParaSite" id="HNAJ_0000280901-mRNA-1"/>
    </source>
</evidence>
<evidence type="ECO:0000313" key="2">
    <source>
        <dbReference type="EMBL" id="VDN98667.1"/>
    </source>
</evidence>
<dbReference type="Proteomes" id="UP000278807">
    <property type="component" value="Unassembled WGS sequence"/>
</dbReference>